<evidence type="ECO:0000313" key="2">
    <source>
        <dbReference type="EMBL" id="MDN7244696.1"/>
    </source>
</evidence>
<dbReference type="Proteomes" id="UP001172142">
    <property type="component" value="Unassembled WGS sequence"/>
</dbReference>
<feature type="domain" description="NERD" evidence="1">
    <location>
        <begin position="38"/>
        <end position="157"/>
    </location>
</feature>
<dbReference type="EMBL" id="JAUJWU010000001">
    <property type="protein sequence ID" value="MDN7244696.1"/>
    <property type="molecule type" value="Genomic_DNA"/>
</dbReference>
<reference evidence="2 3" key="1">
    <citation type="submission" date="2023-07" db="EMBL/GenBank/DDBJ databases">
        <title>Novel species in genus Planococcus.</title>
        <authorList>
            <person name="Ning S."/>
        </authorList>
    </citation>
    <scope>NUCLEOTIDE SEQUENCE [LARGE SCALE GENOMIC DNA]</scope>
    <source>
        <strain evidence="2 3">N017</strain>
    </source>
</reference>
<name>A0ABT8N9Y3_9BACL</name>
<dbReference type="PROSITE" id="PS50965">
    <property type="entry name" value="NERD"/>
    <property type="match status" value="1"/>
</dbReference>
<keyword evidence="3" id="KW-1185">Reference proteome</keyword>
<evidence type="ECO:0000313" key="3">
    <source>
        <dbReference type="Proteomes" id="UP001172142"/>
    </source>
</evidence>
<proteinExistence type="predicted"/>
<comment type="caution">
    <text evidence="2">The sequence shown here is derived from an EMBL/GenBank/DDBJ whole genome shotgun (WGS) entry which is preliminary data.</text>
</comment>
<dbReference type="Pfam" id="PF08378">
    <property type="entry name" value="NERD"/>
    <property type="match status" value="1"/>
</dbReference>
<protein>
    <submittedName>
        <fullName evidence="2">Nuclease-related domain-containing protein</fullName>
    </submittedName>
</protein>
<gene>
    <name evidence="2" type="ORF">QWY13_04245</name>
</gene>
<accession>A0ABT8N9Y3</accession>
<dbReference type="RefSeq" id="WP_301855182.1">
    <property type="nucleotide sequence ID" value="NZ_JAUJWU010000001.1"/>
</dbReference>
<sequence>MFMKEREAPALLEVLPRLMHRLKMEHEDIVSDHYKARAGFGGEQRVDELLQRMRWLEPPVIIGDLQLNERFCQIDTVVLTPHFAVALEVKNYSGTLSFDEQSFHMKQETRDGKFFGYNSPVTQAWNAREELQILFHRLSIPLPVYTAVVLPYSTTLIEKAPIEVPVIYGYSLNRFLSSLPRTGLPMPPQELARAGQLVIDHHTLFLKMNYQNVYRYQLKDLKKGVLCDSCGAVCARKSERVHVCVKCQADVWDGYSQALDDWFEFVSSVISNAQCREFLGLKDKHAAGYVLRKMGLASHGDSVRRVYMR</sequence>
<evidence type="ECO:0000259" key="1">
    <source>
        <dbReference type="PROSITE" id="PS50965"/>
    </source>
</evidence>
<organism evidence="2 3">
    <name type="scientific">Planococcus shenhongbingii</name>
    <dbReference type="NCBI Taxonomy" id="3058398"/>
    <lineage>
        <taxon>Bacteria</taxon>
        <taxon>Bacillati</taxon>
        <taxon>Bacillota</taxon>
        <taxon>Bacilli</taxon>
        <taxon>Bacillales</taxon>
        <taxon>Caryophanaceae</taxon>
        <taxon>Planococcus</taxon>
    </lineage>
</organism>
<dbReference type="InterPro" id="IPR011528">
    <property type="entry name" value="NERD"/>
</dbReference>